<accession>C3KMX5</accession>
<gene>
    <name evidence="4" type="primary">grpE</name>
    <name evidence="8" type="ordered locus">NGR_b00770</name>
</gene>
<evidence type="ECO:0000256" key="6">
    <source>
        <dbReference type="RuleBase" id="RU004478"/>
    </source>
</evidence>
<comment type="function">
    <text evidence="4 5">Participates actively in the response to hyperosmotic and heat shock by preventing the aggregation of stress-denatured proteins, in association with DnaK and GrpE. It is the nucleotide exchange factor for DnaK and may function as a thermosensor. Unfolded proteins bind initially to DnaJ; upon interaction with the DnaJ-bound protein, DnaK hydrolyzes its bound ATP, resulting in the formation of a stable complex. GrpE releases ADP from DnaK; ATP binding to DnaK triggers the release of the substrate protein, thus completing the reaction cycle. Several rounds of ATP-dependent interactions between DnaJ, DnaK and GrpE are required for fully efficient folding.</text>
</comment>
<dbReference type="GO" id="GO:0005737">
    <property type="term" value="C:cytoplasm"/>
    <property type="evidence" value="ECO:0007669"/>
    <property type="project" value="UniProtKB-SubCell"/>
</dbReference>
<evidence type="ECO:0000256" key="2">
    <source>
        <dbReference type="ARBA" id="ARBA00023016"/>
    </source>
</evidence>
<dbReference type="Gene3D" id="3.90.20.20">
    <property type="match status" value="1"/>
</dbReference>
<protein>
    <recommendedName>
        <fullName evidence="4 5">Protein GrpE</fullName>
    </recommendedName>
    <alternativeName>
        <fullName evidence="4">HSP-70 cofactor</fullName>
    </alternativeName>
</protein>
<dbReference type="CDD" id="cd00446">
    <property type="entry name" value="GrpE"/>
    <property type="match status" value="1"/>
</dbReference>
<keyword evidence="2 4" id="KW-0346">Stress response</keyword>
<evidence type="ECO:0000256" key="7">
    <source>
        <dbReference type="SAM" id="MobiDB-lite"/>
    </source>
</evidence>
<keyword evidence="3 4" id="KW-0143">Chaperone</keyword>
<dbReference type="InterPro" id="IPR009012">
    <property type="entry name" value="GrpE_head"/>
</dbReference>
<dbReference type="Pfam" id="PF01025">
    <property type="entry name" value="GrpE"/>
    <property type="match status" value="1"/>
</dbReference>
<evidence type="ECO:0000256" key="4">
    <source>
        <dbReference type="HAMAP-Rule" id="MF_01151"/>
    </source>
</evidence>
<dbReference type="GO" id="GO:0042803">
    <property type="term" value="F:protein homodimerization activity"/>
    <property type="evidence" value="ECO:0007669"/>
    <property type="project" value="InterPro"/>
</dbReference>
<dbReference type="AlphaFoldDB" id="C3KMX5"/>
<dbReference type="Gene3D" id="2.30.22.10">
    <property type="entry name" value="Head domain of nucleotide exchange factor GrpE"/>
    <property type="match status" value="1"/>
</dbReference>
<keyword evidence="9" id="KW-1185">Reference proteome</keyword>
<dbReference type="PANTHER" id="PTHR21237:SF23">
    <property type="entry name" value="GRPE PROTEIN HOMOLOG, MITOCHONDRIAL"/>
    <property type="match status" value="1"/>
</dbReference>
<dbReference type="GO" id="GO:0006457">
    <property type="term" value="P:protein folding"/>
    <property type="evidence" value="ECO:0007669"/>
    <property type="project" value="InterPro"/>
</dbReference>
<dbReference type="PRINTS" id="PR00773">
    <property type="entry name" value="GRPEPROTEIN"/>
</dbReference>
<comment type="subunit">
    <text evidence="4">Homodimer.</text>
</comment>
<comment type="subcellular location">
    <subcellularLocation>
        <location evidence="4">Cytoplasm</location>
    </subcellularLocation>
</comment>
<organism evidence="8 9">
    <name type="scientific">Sinorhizobium fredii (strain NBRC 101917 / NGR234)</name>
    <dbReference type="NCBI Taxonomy" id="394"/>
    <lineage>
        <taxon>Bacteria</taxon>
        <taxon>Pseudomonadati</taxon>
        <taxon>Pseudomonadota</taxon>
        <taxon>Alphaproteobacteria</taxon>
        <taxon>Hyphomicrobiales</taxon>
        <taxon>Rhizobiaceae</taxon>
        <taxon>Sinorhizobium/Ensifer group</taxon>
        <taxon>Sinorhizobium</taxon>
    </lineage>
</organism>
<evidence type="ECO:0000313" key="9">
    <source>
        <dbReference type="Proteomes" id="UP000001054"/>
    </source>
</evidence>
<keyword evidence="4" id="KW-0963">Cytoplasm</keyword>
<reference evidence="8 9" key="2">
    <citation type="journal article" date="2009" name="Appl. Environ. Microbiol.">
        <title>Rhizobium sp. strain NGR234 possesses a remarkable number of secretion systems.</title>
        <authorList>
            <person name="Schmeisser C."/>
            <person name="Liesegang H."/>
            <person name="Krysciak D."/>
            <person name="Bakkou N."/>
            <person name="Le Quere A."/>
            <person name="Wollherr A."/>
            <person name="Heinemeyer I."/>
            <person name="Morgenstern B."/>
            <person name="Pommerening-Roeser A."/>
            <person name="Flores M."/>
            <person name="Palacios R."/>
            <person name="Brenner S."/>
            <person name="Gottschalk G."/>
            <person name="Schmitz R.A."/>
            <person name="Broughton W.J."/>
            <person name="Perret X."/>
            <person name="Strittmatter A.W."/>
            <person name="Streit W.R."/>
        </authorList>
    </citation>
    <scope>NUCLEOTIDE SEQUENCE [LARGE SCALE GENOMIC DNA]</scope>
    <source>
        <strain evidence="9">NBRC 101917 / NGR234</strain>
    </source>
</reference>
<dbReference type="PATRIC" id="fig|394.7.peg.520"/>
<dbReference type="InterPro" id="IPR013805">
    <property type="entry name" value="GrpE_CC"/>
</dbReference>
<dbReference type="KEGG" id="rhi:NGR_b00770"/>
<evidence type="ECO:0000256" key="5">
    <source>
        <dbReference type="RuleBase" id="RU000639"/>
    </source>
</evidence>
<reference evidence="9" key="1">
    <citation type="journal article" date="2004" name="J. Bacteriol.">
        <title>An evolutionary hot spot: the pNGR234b replicon of Rhizobium sp. strain NGR234.</title>
        <authorList>
            <person name="Streit W.R."/>
            <person name="Schmitz R.A."/>
            <person name="Perret X."/>
            <person name="Staehelin C."/>
            <person name="Deakin W.J."/>
            <person name="Raasch C."/>
            <person name="Liesegang H."/>
            <person name="Broughton W.J."/>
        </authorList>
    </citation>
    <scope>NUCLEOTIDE SEQUENCE [LARGE SCALE GENOMIC DNA]</scope>
    <source>
        <strain evidence="9">NBRC 101917 / NGR234</strain>
    </source>
</reference>
<evidence type="ECO:0000256" key="1">
    <source>
        <dbReference type="ARBA" id="ARBA00009054"/>
    </source>
</evidence>
<dbReference type="GO" id="GO:0051087">
    <property type="term" value="F:protein-folding chaperone binding"/>
    <property type="evidence" value="ECO:0007669"/>
    <property type="project" value="InterPro"/>
</dbReference>
<dbReference type="PROSITE" id="PS01071">
    <property type="entry name" value="GRPE"/>
    <property type="match status" value="1"/>
</dbReference>
<feature type="region of interest" description="Disordered" evidence="7">
    <location>
        <begin position="1"/>
        <end position="25"/>
    </location>
</feature>
<dbReference type="SUPFAM" id="SSF51064">
    <property type="entry name" value="Head domain of nucleotide exchange factor GrpE"/>
    <property type="match status" value="1"/>
</dbReference>
<proteinExistence type="inferred from homology"/>
<dbReference type="FunFam" id="2.30.22.10:FF:000002">
    <property type="entry name" value="GrpE protein homolog"/>
    <property type="match status" value="1"/>
</dbReference>
<dbReference type="OrthoDB" id="9789811at2"/>
<sequence>MADERHRQKPGPKAAESGPDAEMPAAETVADQASLTALQAELAETKDRLLRAVAEQQNIRLQMQRQCEDAVKFAASQLMGDLLDTLDNLRRAIESVPSEASGHDVVNPLLKGVEATESNLLATLARHGVQRIDPLGQAFDPHHHHAIFQRPDATAAEGTVVEVLQPGYMLHGRVLRPAMVGVAVRGSQHGGPPRDDLA</sequence>
<dbReference type="Proteomes" id="UP000001054">
    <property type="component" value="Plasmid pNGR234b"/>
</dbReference>
<dbReference type="PANTHER" id="PTHR21237">
    <property type="entry name" value="GRPE PROTEIN"/>
    <property type="match status" value="1"/>
</dbReference>
<name>C3KMX5_SINFN</name>
<geneLocation type="plasmid" evidence="9">
    <name>sym pNGR234b</name>
</geneLocation>
<evidence type="ECO:0000313" key="8">
    <source>
        <dbReference type="EMBL" id="ACP21548.1"/>
    </source>
</evidence>
<dbReference type="HAMAP" id="MF_01151">
    <property type="entry name" value="GrpE"/>
    <property type="match status" value="1"/>
</dbReference>
<evidence type="ECO:0000256" key="3">
    <source>
        <dbReference type="ARBA" id="ARBA00023186"/>
    </source>
</evidence>
<dbReference type="EMBL" id="CP000874">
    <property type="protein sequence ID" value="ACP21548.1"/>
    <property type="molecule type" value="Genomic_DNA"/>
</dbReference>
<keyword evidence="8" id="KW-0614">Plasmid</keyword>
<dbReference type="InterPro" id="IPR000740">
    <property type="entry name" value="GrpE"/>
</dbReference>
<dbReference type="GO" id="GO:0051082">
    <property type="term" value="F:unfolded protein binding"/>
    <property type="evidence" value="ECO:0007669"/>
    <property type="project" value="TreeGrafter"/>
</dbReference>
<dbReference type="HOGENOM" id="CLU_057217_0_2_5"/>
<dbReference type="SUPFAM" id="SSF58014">
    <property type="entry name" value="Coiled-coil domain of nucleotide exchange factor GrpE"/>
    <property type="match status" value="1"/>
</dbReference>
<comment type="similarity">
    <text evidence="1 4 6">Belongs to the GrpE family.</text>
</comment>
<dbReference type="GO" id="GO:0000774">
    <property type="term" value="F:adenyl-nucleotide exchange factor activity"/>
    <property type="evidence" value="ECO:0007669"/>
    <property type="project" value="InterPro"/>
</dbReference>